<feature type="region of interest" description="Disordered" evidence="1">
    <location>
        <begin position="523"/>
        <end position="542"/>
    </location>
</feature>
<comment type="caution">
    <text evidence="2">The sequence shown here is derived from an EMBL/GenBank/DDBJ whole genome shotgun (WGS) entry which is preliminary data.</text>
</comment>
<dbReference type="Proteomes" id="UP000675968">
    <property type="component" value="Unassembled WGS sequence"/>
</dbReference>
<reference evidence="2" key="1">
    <citation type="submission" date="2021-03" db="EMBL/GenBank/DDBJ databases">
        <authorList>
            <person name="Jaffe A."/>
        </authorList>
    </citation>
    <scope>NUCLEOTIDE SEQUENCE</scope>
    <source>
        <strain evidence="2">RIFCSPLOWO2_01_FULL_AR10_48_17</strain>
    </source>
</reference>
<feature type="compositionally biased region" description="Polar residues" evidence="1">
    <location>
        <begin position="361"/>
        <end position="372"/>
    </location>
</feature>
<feature type="compositionally biased region" description="Low complexity" evidence="1">
    <location>
        <begin position="457"/>
        <end position="476"/>
    </location>
</feature>
<dbReference type="AlphaFoldDB" id="A0A8T4L9G3"/>
<feature type="compositionally biased region" description="Low complexity" evidence="1">
    <location>
        <begin position="292"/>
        <end position="312"/>
    </location>
</feature>
<accession>A0A8T4L9G3</accession>
<sequence>MAEQKQKVMERVVHAVLRFLGITKVPKTQAPPMQRMHIPAMPEPPARSSSTFSRAPQKEPSDFTPVAPSKTDFEQVESRLKPAYEFKPSVASSFEPPVESRGSKLEMGVKQAKEKTQSVSPKMGLTVRKKKRRKKTLRKKLMESMMIGAKEAMKKKGKKGIERKVRMTSRSPPIQITTVIKRGVKEGATIHVPKGANVSVGPHVPPGQFPPGVSFVKQAGQSLKEVEDEMEVARGSLKSLERDYFKHLISQEEFMKRASELRLRVHQLEERKKVLQNQINNPPSPEKEPQRGSASNVSSSGFSAGHAGFSRSDGGSYGGTRPGFHADSGDSKTGLGSDGSKEQTGSKDESSSKIPPINVFSMRNPSARPKTTSQPIIVPVPIGSISSQTTGTASPVSGSGSPVTLGAFPTIASSSVPGTPPIVSSAVPGTPISSASPSVPVFAGGSGPVISGSQIVSGPPVSGSDSGSSNSSTSAPLVTPGTGARIVVEKKVPYNPDIVSQSIPLPPVRLPGNQQIKLDAVLPQNPSIPSTSTTPSRGPMTVPKPDFSDRNLEQEFEQANFMASRGQERERLEIDRIKRAMEEKLKGKVDDEQLRKLSDNMQKLLEAHVIEKDALKRQIEQIDSNRVVESFVALVRLIENQIPKTETIRFVPEEMKDFADNRKKEPLHLKQTELENKELITDYDKILDEVRKKGKISMDELSKLAQVDKKHMKEILIVLEKEGLVEIKYPAFGQTMVVDAIGARRKKEADR</sequence>
<evidence type="ECO:0000313" key="2">
    <source>
        <dbReference type="EMBL" id="MBS3062189.1"/>
    </source>
</evidence>
<evidence type="ECO:0000313" key="3">
    <source>
        <dbReference type="Proteomes" id="UP000675968"/>
    </source>
</evidence>
<organism evidence="2 3">
    <name type="scientific">Candidatus Iainarchaeum sp</name>
    <dbReference type="NCBI Taxonomy" id="3101447"/>
    <lineage>
        <taxon>Archaea</taxon>
        <taxon>Candidatus Iainarchaeota</taxon>
        <taxon>Candidatus Iainarchaeia</taxon>
        <taxon>Candidatus Iainarchaeales</taxon>
        <taxon>Candidatus Iainarchaeaceae</taxon>
        <taxon>Candidatus Iainarchaeum</taxon>
    </lineage>
</organism>
<dbReference type="EMBL" id="JAGVWC010000014">
    <property type="protein sequence ID" value="MBS3062189.1"/>
    <property type="molecule type" value="Genomic_DNA"/>
</dbReference>
<protein>
    <submittedName>
        <fullName evidence="2">Uncharacterized protein</fullName>
    </submittedName>
</protein>
<feature type="compositionally biased region" description="Basic and acidic residues" evidence="1">
    <location>
        <begin position="339"/>
        <end position="351"/>
    </location>
</feature>
<name>A0A8T4L9G3_9ARCH</name>
<proteinExistence type="predicted"/>
<feature type="region of interest" description="Disordered" evidence="1">
    <location>
        <begin position="453"/>
        <end position="479"/>
    </location>
</feature>
<feature type="region of interest" description="Disordered" evidence="1">
    <location>
        <begin position="92"/>
        <end position="133"/>
    </location>
</feature>
<evidence type="ECO:0000256" key="1">
    <source>
        <dbReference type="SAM" id="MobiDB-lite"/>
    </source>
</evidence>
<feature type="region of interest" description="Disordered" evidence="1">
    <location>
        <begin position="38"/>
        <end position="75"/>
    </location>
</feature>
<gene>
    <name evidence="2" type="ORF">J4215_06425</name>
</gene>
<feature type="region of interest" description="Disordered" evidence="1">
    <location>
        <begin position="276"/>
        <end position="374"/>
    </location>
</feature>
<reference evidence="2" key="2">
    <citation type="submission" date="2021-05" db="EMBL/GenBank/DDBJ databases">
        <title>Protein family content uncovers lineage relationships and bacterial pathway maintenance mechanisms in DPANN archaea.</title>
        <authorList>
            <person name="Castelle C.J."/>
            <person name="Meheust R."/>
            <person name="Jaffe A.L."/>
            <person name="Seitz K."/>
            <person name="Gong X."/>
            <person name="Baker B.J."/>
            <person name="Banfield J.F."/>
        </authorList>
    </citation>
    <scope>NUCLEOTIDE SEQUENCE</scope>
    <source>
        <strain evidence="2">RIFCSPLOWO2_01_FULL_AR10_48_17</strain>
    </source>
</reference>
<feature type="compositionally biased region" description="Low complexity" evidence="1">
    <location>
        <begin position="527"/>
        <end position="541"/>
    </location>
</feature>